<comment type="caution">
    <text evidence="5">The sequence shown here is derived from an EMBL/GenBank/DDBJ whole genome shotgun (WGS) entry which is preliminary data.</text>
</comment>
<feature type="region of interest" description="Disordered" evidence="3">
    <location>
        <begin position="422"/>
        <end position="452"/>
    </location>
</feature>
<comment type="similarity">
    <text evidence="1">Belongs to the SNAP-25 family.</text>
</comment>
<proteinExistence type="inferred from homology"/>
<dbReference type="Gene3D" id="1.20.5.110">
    <property type="match status" value="2"/>
</dbReference>
<feature type="coiled-coil region" evidence="2">
    <location>
        <begin position="500"/>
        <end position="527"/>
    </location>
</feature>
<feature type="compositionally biased region" description="Polar residues" evidence="3">
    <location>
        <begin position="89"/>
        <end position="132"/>
    </location>
</feature>
<feature type="domain" description="T-SNARE coiled-coil homology" evidence="4">
    <location>
        <begin position="476"/>
        <end position="538"/>
    </location>
</feature>
<evidence type="ECO:0000256" key="3">
    <source>
        <dbReference type="SAM" id="MobiDB-lite"/>
    </source>
</evidence>
<feature type="compositionally biased region" description="Basic and acidic residues" evidence="3">
    <location>
        <begin position="68"/>
        <end position="85"/>
    </location>
</feature>
<dbReference type="GO" id="GO:0005886">
    <property type="term" value="C:plasma membrane"/>
    <property type="evidence" value="ECO:0007669"/>
    <property type="project" value="TreeGrafter"/>
</dbReference>
<dbReference type="PANTHER" id="PTHR19305">
    <property type="entry name" value="SYNAPTOSOMAL ASSOCIATED PROTEIN"/>
    <property type="match status" value="1"/>
</dbReference>
<name>A0A9P8PIM8_9ASCO</name>
<protein>
    <recommendedName>
        <fullName evidence="4">t-SNARE coiled-coil homology domain-containing protein</fullName>
    </recommendedName>
</protein>
<feature type="compositionally biased region" description="Polar residues" evidence="3">
    <location>
        <begin position="224"/>
        <end position="240"/>
    </location>
</feature>
<organism evidence="5 6">
    <name type="scientific">Wickerhamomyces mucosus</name>
    <dbReference type="NCBI Taxonomy" id="1378264"/>
    <lineage>
        <taxon>Eukaryota</taxon>
        <taxon>Fungi</taxon>
        <taxon>Dikarya</taxon>
        <taxon>Ascomycota</taxon>
        <taxon>Saccharomycotina</taxon>
        <taxon>Saccharomycetes</taxon>
        <taxon>Phaffomycetales</taxon>
        <taxon>Wickerhamomycetaceae</taxon>
        <taxon>Wickerhamomyces</taxon>
    </lineage>
</organism>
<feature type="compositionally biased region" description="Polar residues" evidence="3">
    <location>
        <begin position="428"/>
        <end position="443"/>
    </location>
</feature>
<evidence type="ECO:0000313" key="6">
    <source>
        <dbReference type="Proteomes" id="UP000769528"/>
    </source>
</evidence>
<evidence type="ECO:0000259" key="4">
    <source>
        <dbReference type="PROSITE" id="PS50192"/>
    </source>
</evidence>
<reference evidence="5" key="1">
    <citation type="journal article" date="2021" name="Open Biol.">
        <title>Shared evolutionary footprints suggest mitochondrial oxidative damage underlies multiple complex I losses in fungi.</title>
        <authorList>
            <person name="Schikora-Tamarit M.A."/>
            <person name="Marcet-Houben M."/>
            <person name="Nosek J."/>
            <person name="Gabaldon T."/>
        </authorList>
    </citation>
    <scope>NUCLEOTIDE SEQUENCE</scope>
    <source>
        <strain evidence="5">CBS6341</strain>
    </source>
</reference>
<reference evidence="5" key="2">
    <citation type="submission" date="2021-01" db="EMBL/GenBank/DDBJ databases">
        <authorList>
            <person name="Schikora-Tamarit M.A."/>
        </authorList>
    </citation>
    <scope>NUCLEOTIDE SEQUENCE</scope>
    <source>
        <strain evidence="5">CBS6341</strain>
    </source>
</reference>
<dbReference type="GO" id="GO:0019905">
    <property type="term" value="F:syntaxin binding"/>
    <property type="evidence" value="ECO:0007669"/>
    <property type="project" value="TreeGrafter"/>
</dbReference>
<keyword evidence="6" id="KW-1185">Reference proteome</keyword>
<dbReference type="GO" id="GO:0006887">
    <property type="term" value="P:exocytosis"/>
    <property type="evidence" value="ECO:0007669"/>
    <property type="project" value="TreeGrafter"/>
</dbReference>
<dbReference type="GO" id="GO:0006906">
    <property type="term" value="P:vesicle fusion"/>
    <property type="evidence" value="ECO:0007669"/>
    <property type="project" value="TreeGrafter"/>
</dbReference>
<dbReference type="EMBL" id="JAEUBF010001233">
    <property type="protein sequence ID" value="KAH3672054.1"/>
    <property type="molecule type" value="Genomic_DNA"/>
</dbReference>
<dbReference type="InterPro" id="IPR000727">
    <property type="entry name" value="T_SNARE_dom"/>
</dbReference>
<gene>
    <name evidence="5" type="ORF">WICMUC_004455</name>
</gene>
<evidence type="ECO:0000313" key="5">
    <source>
        <dbReference type="EMBL" id="KAH3672054.1"/>
    </source>
</evidence>
<dbReference type="AlphaFoldDB" id="A0A9P8PIM8"/>
<feature type="compositionally biased region" description="Low complexity" evidence="3">
    <location>
        <begin position="133"/>
        <end position="145"/>
    </location>
</feature>
<evidence type="ECO:0000256" key="2">
    <source>
        <dbReference type="SAM" id="Coils"/>
    </source>
</evidence>
<feature type="region of interest" description="Disordered" evidence="3">
    <location>
        <begin position="64"/>
        <end position="268"/>
    </location>
</feature>
<feature type="compositionally biased region" description="Polar residues" evidence="3">
    <location>
        <begin position="249"/>
        <end position="262"/>
    </location>
</feature>
<dbReference type="OrthoDB" id="18679at2759"/>
<feature type="compositionally biased region" description="Low complexity" evidence="3">
    <location>
        <begin position="152"/>
        <end position="218"/>
    </location>
</feature>
<dbReference type="GO" id="GO:0031201">
    <property type="term" value="C:SNARE complex"/>
    <property type="evidence" value="ECO:0007669"/>
    <property type="project" value="TreeGrafter"/>
</dbReference>
<evidence type="ECO:0000256" key="1">
    <source>
        <dbReference type="ARBA" id="ARBA00009480"/>
    </source>
</evidence>
<sequence length="539" mass="61738">MGLKKLFSKKQPTQEEVEEQLQDRLSDQNIPTKKTHKDNAKNKHQLFAAYGNFANDKTRSKVFAPKGYESHSKNYDENDSGKNEVYDNTYDNSSSRVSSNPYNNQTASNSSNIETNNPYGNIDSNNPYGTQTSYNSNGGSSNPYSDLRNGTSSNPYNNQSSNAYSNSSNSNNQYSQQSQYQQNHQNSLSSTTSPSYAASSRSQPYTSRSAQSQQFQSRLYRGTDGSQINSDPYSTPNNVAVNEEEDLNYNPNDDTGNYNSYSQQEQEQQQEQIFKPQGQETYYSDYDLNADVIAPPRELTEEEIAQIQEDEEVEKIKSDIRFTKQESVASTRNTLRMAREAEDSGKNTMGMLGNQSETMYNTEKLLSLAETQEKISKAKIAELNHYNRNILKPNVSNPFTKSRRLRQKEEQIKQERLFSKLEAERQRQGISDSTNRVKNSLTDGSRDPESVGDKYRREKILQQAKQYQFENDEEDDQMELEIGENLNEIDKIAGRLKKLAMNQSEELDRQSNRMKEIEEKTDKLDINIHVNTSRLQGRR</sequence>
<dbReference type="CDD" id="cd15857">
    <property type="entry name" value="SNARE_SEC9C"/>
    <property type="match status" value="1"/>
</dbReference>
<dbReference type="Proteomes" id="UP000769528">
    <property type="component" value="Unassembled WGS sequence"/>
</dbReference>
<dbReference type="SMART" id="SM00397">
    <property type="entry name" value="t_SNARE"/>
    <property type="match status" value="2"/>
</dbReference>
<dbReference type="PANTHER" id="PTHR19305:SF9">
    <property type="entry name" value="SYNAPTOSOMAL-ASSOCIATED PROTEIN 29"/>
    <property type="match status" value="1"/>
</dbReference>
<dbReference type="PROSITE" id="PS50192">
    <property type="entry name" value="T_SNARE"/>
    <property type="match status" value="1"/>
</dbReference>
<feature type="region of interest" description="Disordered" evidence="3">
    <location>
        <begin position="1"/>
        <end position="43"/>
    </location>
</feature>
<keyword evidence="2" id="KW-0175">Coiled coil</keyword>
<dbReference type="SUPFAM" id="SSF58038">
    <property type="entry name" value="SNARE fusion complex"/>
    <property type="match status" value="2"/>
</dbReference>
<accession>A0A9P8PIM8</accession>
<dbReference type="GO" id="GO:0005484">
    <property type="term" value="F:SNAP receptor activity"/>
    <property type="evidence" value="ECO:0007669"/>
    <property type="project" value="TreeGrafter"/>
</dbReference>
<dbReference type="CDD" id="cd15886">
    <property type="entry name" value="SNARE_SEC9N"/>
    <property type="match status" value="1"/>
</dbReference>